<dbReference type="SUPFAM" id="SSF75304">
    <property type="entry name" value="Amidase signature (AS) enzymes"/>
    <property type="match status" value="1"/>
</dbReference>
<dbReference type="InterPro" id="IPR036928">
    <property type="entry name" value="AS_sf"/>
</dbReference>
<dbReference type="EMBL" id="JBHSFW010000001">
    <property type="protein sequence ID" value="MFC4618481.1"/>
    <property type="molecule type" value="Genomic_DNA"/>
</dbReference>
<evidence type="ECO:0000313" key="3">
    <source>
        <dbReference type="Proteomes" id="UP001596022"/>
    </source>
</evidence>
<dbReference type="Pfam" id="PF01425">
    <property type="entry name" value="Amidase"/>
    <property type="match status" value="1"/>
</dbReference>
<sequence>MTEAIFPAEADIQSLQEAMARGKTTAVSLVSYYLERIALFNPKINAVLEVNPDAEFLAHVSDEERKKKGPRGPLHGIPILLKDNIDTADKCHTSAGSIALKDSYAAKDAFVAEKLRAAGAIILGKANMTEWANFMSDHMPTGYSSRGGQVQNPYGPGLFEVGGSSSGSAAAVAANFAAVAIGTETSGSILNPAHHNNLVGLKPTIGLVSRSGIIPIAHSQDTAGPLCRTVQDAAILMNIISGEDPADPVTGLAGYYKESDYTNFLKEDGLKGKRIGVPRPVFFEDCPDAMVRLIDKALKTMQRLGAEIVDPVTLITEEDALDNIDVLTYEFKSDLNAYLGRLAPHIPIHTLTDLVAFNGAHAEAALRYGQARLEASEKTSGTLTDPEYLRARGNDLQWSRTKGIDRVMLEHQLDALVFPADYGSGIAAKAGYPSINVPAGFTDEGEPVGVTFTARAFEEGKLIAMGYSFEQATKYRRPPVL</sequence>
<dbReference type="Proteomes" id="UP001596022">
    <property type="component" value="Unassembled WGS sequence"/>
</dbReference>
<feature type="domain" description="Amidase" evidence="1">
    <location>
        <begin position="29"/>
        <end position="420"/>
    </location>
</feature>
<protein>
    <submittedName>
        <fullName evidence="2">Amidase family protein</fullName>
    </submittedName>
</protein>
<gene>
    <name evidence="2" type="ORF">ACFO4N_07005</name>
</gene>
<name>A0ABV9GNH1_9BACL</name>
<organism evidence="2 3">
    <name type="scientific">Camelliibacillus cellulosilyticus</name>
    <dbReference type="NCBI Taxonomy" id="2174486"/>
    <lineage>
        <taxon>Bacteria</taxon>
        <taxon>Bacillati</taxon>
        <taxon>Bacillota</taxon>
        <taxon>Bacilli</taxon>
        <taxon>Bacillales</taxon>
        <taxon>Sporolactobacillaceae</taxon>
        <taxon>Camelliibacillus</taxon>
    </lineage>
</organism>
<evidence type="ECO:0000259" key="1">
    <source>
        <dbReference type="Pfam" id="PF01425"/>
    </source>
</evidence>
<reference evidence="3" key="1">
    <citation type="journal article" date="2019" name="Int. J. Syst. Evol. Microbiol.">
        <title>The Global Catalogue of Microorganisms (GCM) 10K type strain sequencing project: providing services to taxonomists for standard genome sequencing and annotation.</title>
        <authorList>
            <consortium name="The Broad Institute Genomics Platform"/>
            <consortium name="The Broad Institute Genome Sequencing Center for Infectious Disease"/>
            <person name="Wu L."/>
            <person name="Ma J."/>
        </authorList>
    </citation>
    <scope>NUCLEOTIDE SEQUENCE [LARGE SCALE GENOMIC DNA]</scope>
    <source>
        <strain evidence="3">CGMCC 1.16306</strain>
    </source>
</reference>
<dbReference type="Gene3D" id="3.90.1300.10">
    <property type="entry name" value="Amidase signature (AS) domain"/>
    <property type="match status" value="1"/>
</dbReference>
<dbReference type="PANTHER" id="PTHR42678">
    <property type="entry name" value="AMIDASE"/>
    <property type="match status" value="1"/>
</dbReference>
<proteinExistence type="predicted"/>
<dbReference type="InterPro" id="IPR023631">
    <property type="entry name" value="Amidase_dom"/>
</dbReference>
<comment type="caution">
    <text evidence="2">The sequence shown here is derived from an EMBL/GenBank/DDBJ whole genome shotgun (WGS) entry which is preliminary data.</text>
</comment>
<dbReference type="RefSeq" id="WP_376845464.1">
    <property type="nucleotide sequence ID" value="NZ_JBHSFW010000001.1"/>
</dbReference>
<dbReference type="PANTHER" id="PTHR42678:SF34">
    <property type="entry name" value="OS04G0183300 PROTEIN"/>
    <property type="match status" value="1"/>
</dbReference>
<keyword evidence="3" id="KW-1185">Reference proteome</keyword>
<dbReference type="NCBIfam" id="NF005300">
    <property type="entry name" value="PRK06828.1"/>
    <property type="match status" value="1"/>
</dbReference>
<accession>A0ABV9GNH1</accession>
<evidence type="ECO:0000313" key="2">
    <source>
        <dbReference type="EMBL" id="MFC4618481.1"/>
    </source>
</evidence>